<name>A0ABS1D211_9PROT</name>
<proteinExistence type="predicted"/>
<dbReference type="InterPro" id="IPR013656">
    <property type="entry name" value="PAS_4"/>
</dbReference>
<dbReference type="PROSITE" id="PS50113">
    <property type="entry name" value="PAC"/>
    <property type="match status" value="3"/>
</dbReference>
<comment type="caution">
    <text evidence="9">The sequence shown here is derived from an EMBL/GenBank/DDBJ whole genome shotgun (WGS) entry which is preliminary data.</text>
</comment>
<evidence type="ECO:0000313" key="10">
    <source>
        <dbReference type="Proteomes" id="UP000697995"/>
    </source>
</evidence>
<dbReference type="SMART" id="SM00086">
    <property type="entry name" value="PAC"/>
    <property type="match status" value="3"/>
</dbReference>
<dbReference type="InterPro" id="IPR052162">
    <property type="entry name" value="Sensor_kinase/Photoreceptor"/>
</dbReference>
<dbReference type="PANTHER" id="PTHR43304">
    <property type="entry name" value="PHYTOCHROME-LIKE PROTEIN CPH1"/>
    <property type="match status" value="1"/>
</dbReference>
<dbReference type="InterPro" id="IPR035965">
    <property type="entry name" value="PAS-like_dom_sf"/>
</dbReference>
<dbReference type="Gene3D" id="3.30.565.10">
    <property type="entry name" value="Histidine kinase-like ATPase, C-terminal domain"/>
    <property type="match status" value="1"/>
</dbReference>
<dbReference type="EMBL" id="NRSG01000187">
    <property type="protein sequence ID" value="MBK1660531.1"/>
    <property type="molecule type" value="Genomic_DNA"/>
</dbReference>
<accession>A0ABS1D211</accession>
<dbReference type="EC" id="2.7.13.3" evidence="2"/>
<dbReference type="SUPFAM" id="SSF55785">
    <property type="entry name" value="PYP-like sensor domain (PAS domain)"/>
    <property type="match status" value="4"/>
</dbReference>
<keyword evidence="4" id="KW-0808">Transferase</keyword>
<dbReference type="PROSITE" id="PS50112">
    <property type="entry name" value="PAS"/>
    <property type="match status" value="1"/>
</dbReference>
<evidence type="ECO:0000313" key="9">
    <source>
        <dbReference type="EMBL" id="MBK1660531.1"/>
    </source>
</evidence>
<dbReference type="SMART" id="SM00091">
    <property type="entry name" value="PAS"/>
    <property type="match status" value="4"/>
</dbReference>
<feature type="region of interest" description="Disordered" evidence="6">
    <location>
        <begin position="25"/>
        <end position="44"/>
    </location>
</feature>
<protein>
    <recommendedName>
        <fullName evidence="2">histidine kinase</fullName>
        <ecNumber evidence="2">2.7.13.3</ecNumber>
    </recommendedName>
</protein>
<dbReference type="InterPro" id="IPR036890">
    <property type="entry name" value="HATPase_C_sf"/>
</dbReference>
<evidence type="ECO:0000259" key="7">
    <source>
        <dbReference type="PROSITE" id="PS50112"/>
    </source>
</evidence>
<dbReference type="InterPro" id="IPR001610">
    <property type="entry name" value="PAC"/>
</dbReference>
<dbReference type="Pfam" id="PF08448">
    <property type="entry name" value="PAS_4"/>
    <property type="match status" value="2"/>
</dbReference>
<comment type="catalytic activity">
    <reaction evidence="1">
        <text>ATP + protein L-histidine = ADP + protein N-phospho-L-histidine.</text>
        <dbReference type="EC" id="2.7.13.3"/>
    </reaction>
</comment>
<dbReference type="Proteomes" id="UP000697995">
    <property type="component" value="Unassembled WGS sequence"/>
</dbReference>
<dbReference type="PANTHER" id="PTHR43304:SF1">
    <property type="entry name" value="PAC DOMAIN-CONTAINING PROTEIN"/>
    <property type="match status" value="1"/>
</dbReference>
<reference evidence="9 10" key="1">
    <citation type="journal article" date="2020" name="Microorganisms">
        <title>Osmotic Adaptation and Compatible Solute Biosynthesis of Phototrophic Bacteria as Revealed from Genome Analyses.</title>
        <authorList>
            <person name="Imhoff J.F."/>
            <person name="Rahn T."/>
            <person name="Kunzel S."/>
            <person name="Keller A."/>
            <person name="Neulinger S.C."/>
        </authorList>
    </citation>
    <scope>NUCLEOTIDE SEQUENCE [LARGE SCALE GENOMIC DNA]</scope>
    <source>
        <strain evidence="9 10">DSM 15382</strain>
    </source>
</reference>
<evidence type="ECO:0000256" key="2">
    <source>
        <dbReference type="ARBA" id="ARBA00012438"/>
    </source>
</evidence>
<keyword evidence="3" id="KW-0597">Phosphoprotein</keyword>
<feature type="domain" description="PAS" evidence="7">
    <location>
        <begin position="462"/>
        <end position="532"/>
    </location>
</feature>
<evidence type="ECO:0000256" key="4">
    <source>
        <dbReference type="ARBA" id="ARBA00022679"/>
    </source>
</evidence>
<dbReference type="NCBIfam" id="TIGR00229">
    <property type="entry name" value="sensory_box"/>
    <property type="match status" value="3"/>
</dbReference>
<dbReference type="InterPro" id="IPR000700">
    <property type="entry name" value="PAS-assoc_C"/>
</dbReference>
<keyword evidence="10" id="KW-1185">Reference proteome</keyword>
<evidence type="ECO:0000256" key="5">
    <source>
        <dbReference type="ARBA" id="ARBA00022777"/>
    </source>
</evidence>
<dbReference type="CDD" id="cd00130">
    <property type="entry name" value="PAS"/>
    <property type="match status" value="4"/>
</dbReference>
<dbReference type="InterPro" id="IPR011495">
    <property type="entry name" value="Sig_transdc_His_kin_sub2_dim/P"/>
</dbReference>
<gene>
    <name evidence="9" type="ORF">CKO45_20105</name>
</gene>
<evidence type="ECO:0000256" key="6">
    <source>
        <dbReference type="SAM" id="MobiDB-lite"/>
    </source>
</evidence>
<feature type="domain" description="PAC" evidence="8">
    <location>
        <begin position="535"/>
        <end position="587"/>
    </location>
</feature>
<feature type="domain" description="PAC" evidence="8">
    <location>
        <begin position="284"/>
        <end position="337"/>
    </location>
</feature>
<dbReference type="Gene3D" id="3.30.450.20">
    <property type="entry name" value="PAS domain"/>
    <property type="match status" value="4"/>
</dbReference>
<evidence type="ECO:0000256" key="3">
    <source>
        <dbReference type="ARBA" id="ARBA00022553"/>
    </source>
</evidence>
<evidence type="ECO:0000259" key="8">
    <source>
        <dbReference type="PROSITE" id="PS50113"/>
    </source>
</evidence>
<dbReference type="InterPro" id="IPR000014">
    <property type="entry name" value="PAS"/>
</dbReference>
<dbReference type="SUPFAM" id="SSF55874">
    <property type="entry name" value="ATPase domain of HSP90 chaperone/DNA topoisomerase II/histidine kinase"/>
    <property type="match status" value="1"/>
</dbReference>
<dbReference type="Pfam" id="PF07568">
    <property type="entry name" value="HisKA_2"/>
    <property type="match status" value="1"/>
</dbReference>
<organism evidence="9 10">
    <name type="scientific">Paracraurococcus ruber</name>
    <dbReference type="NCBI Taxonomy" id="77675"/>
    <lineage>
        <taxon>Bacteria</taxon>
        <taxon>Pseudomonadati</taxon>
        <taxon>Pseudomonadota</taxon>
        <taxon>Alphaproteobacteria</taxon>
        <taxon>Acetobacterales</taxon>
        <taxon>Roseomonadaceae</taxon>
        <taxon>Paracraurococcus</taxon>
    </lineage>
</organism>
<sequence>MDRCGAGGRPKRCAPLMVPEERIAARHEGPAASIRPENGRPGRRSAWIAMPTARAARSPTGDRTMPDDGRPALPDLDCIRHFAAVSPMAVAVLHGPSQRIGYANPTFLAAAGLTEAALLGRSLAEVFPDLPRRHRAILERVRRGGTARAEAVALPPGGDPPRLWDAEMSAMRGADGRPAGVLLLLHEVTAARAALRAAEAARATLDALFRHIPEGLILASAPDVRLTRVSDHALGLVGRAAAEVLDQEAALHPATWQVLQADGTTPARAEDLPLTRAVRQGETVQQETWVLRRRDGGLVPILCSAGPIRDEAGAVQGGILAFRDVTALRAAEDALALQESRYRALVEAGALAVWIATPAGALQDSASWTALTGQAPAEAGGMGWLKAIHPEDRERARAAWRDAILGGRPYEVEYRIRTPEGWRWTAARAVPRRDARGLILEWVGTNTDIEARRQAEHGLRASEARFRTLAEAMPHLVWQTDADGHVEYVNRRFRDLTGLDAGDIALEGWKAALHAEDRAALRPGWQRALAAGAEYDVDARIRTATGGTRWHRVRAAPVRDARGRIRHWVGTCTDTEERHQAQARLEEALAAQERLVREADHRIKNSLQLVAALLRLQSGRAGDSTTRAALEAATLRVQAVAEAHRALQRSPDLRSVRLSDMLRELAAGATVQHPGADLRTTAPDGLTLDAERAIPLALILSELVAEALRQEPGDGPGPVVRLDARVEDGRLTVSVADGAVGVSAASPAGLLGATVVRALVRQIGAELERGPAPDGGMQAVLRLGLEAS</sequence>
<dbReference type="Pfam" id="PF08447">
    <property type="entry name" value="PAS_3"/>
    <property type="match status" value="2"/>
</dbReference>
<keyword evidence="5" id="KW-0418">Kinase</keyword>
<feature type="domain" description="PAC" evidence="8">
    <location>
        <begin position="410"/>
        <end position="461"/>
    </location>
</feature>
<evidence type="ECO:0000256" key="1">
    <source>
        <dbReference type="ARBA" id="ARBA00000085"/>
    </source>
</evidence>
<dbReference type="InterPro" id="IPR013655">
    <property type="entry name" value="PAS_fold_3"/>
</dbReference>